<accession>A0AAW1VRH6</accession>
<keyword evidence="2" id="KW-1185">Reference proteome</keyword>
<proteinExistence type="predicted"/>
<comment type="caution">
    <text evidence="1">The sequence shown here is derived from an EMBL/GenBank/DDBJ whole genome shotgun (WGS) entry which is preliminary data.</text>
</comment>
<name>A0AAW1VRH6_RUBAR</name>
<dbReference type="AlphaFoldDB" id="A0AAW1VRH6"/>
<dbReference type="EMBL" id="JBEDUW010000041">
    <property type="protein sequence ID" value="KAK9907095.1"/>
    <property type="molecule type" value="Genomic_DNA"/>
</dbReference>
<gene>
    <name evidence="1" type="ORF">M0R45_002459</name>
</gene>
<evidence type="ECO:0000313" key="2">
    <source>
        <dbReference type="Proteomes" id="UP001457282"/>
    </source>
</evidence>
<sequence length="84" mass="9332">MVWWLGFGTVELLGDWFGGIDEAQGGEAEVTTAMGECELQKSGDYEEEKRDGGDGGLGDWVLHSSGWLDWYCGAMAKARLWARW</sequence>
<protein>
    <submittedName>
        <fullName evidence="1">Uncharacterized protein</fullName>
    </submittedName>
</protein>
<dbReference type="Proteomes" id="UP001457282">
    <property type="component" value="Unassembled WGS sequence"/>
</dbReference>
<reference evidence="1 2" key="1">
    <citation type="journal article" date="2023" name="G3 (Bethesda)">
        <title>A chromosome-length genome assembly and annotation of blackberry (Rubus argutus, cv. 'Hillquist').</title>
        <authorList>
            <person name="Bruna T."/>
            <person name="Aryal R."/>
            <person name="Dudchenko O."/>
            <person name="Sargent D.J."/>
            <person name="Mead D."/>
            <person name="Buti M."/>
            <person name="Cavallini A."/>
            <person name="Hytonen T."/>
            <person name="Andres J."/>
            <person name="Pham M."/>
            <person name="Weisz D."/>
            <person name="Mascagni F."/>
            <person name="Usai G."/>
            <person name="Natali L."/>
            <person name="Bassil N."/>
            <person name="Fernandez G.E."/>
            <person name="Lomsadze A."/>
            <person name="Armour M."/>
            <person name="Olukolu B."/>
            <person name="Poorten T."/>
            <person name="Britton C."/>
            <person name="Davik J."/>
            <person name="Ashrafi H."/>
            <person name="Aiden E.L."/>
            <person name="Borodovsky M."/>
            <person name="Worthington M."/>
        </authorList>
    </citation>
    <scope>NUCLEOTIDE SEQUENCE [LARGE SCALE GENOMIC DNA]</scope>
    <source>
        <strain evidence="1">PI 553951</strain>
    </source>
</reference>
<organism evidence="1 2">
    <name type="scientific">Rubus argutus</name>
    <name type="common">Southern blackberry</name>
    <dbReference type="NCBI Taxonomy" id="59490"/>
    <lineage>
        <taxon>Eukaryota</taxon>
        <taxon>Viridiplantae</taxon>
        <taxon>Streptophyta</taxon>
        <taxon>Embryophyta</taxon>
        <taxon>Tracheophyta</taxon>
        <taxon>Spermatophyta</taxon>
        <taxon>Magnoliopsida</taxon>
        <taxon>eudicotyledons</taxon>
        <taxon>Gunneridae</taxon>
        <taxon>Pentapetalae</taxon>
        <taxon>rosids</taxon>
        <taxon>fabids</taxon>
        <taxon>Rosales</taxon>
        <taxon>Rosaceae</taxon>
        <taxon>Rosoideae</taxon>
        <taxon>Rosoideae incertae sedis</taxon>
        <taxon>Rubus</taxon>
    </lineage>
</organism>
<evidence type="ECO:0000313" key="1">
    <source>
        <dbReference type="EMBL" id="KAK9907095.1"/>
    </source>
</evidence>